<protein>
    <submittedName>
        <fullName evidence="2">Uncharacterized protein</fullName>
    </submittedName>
</protein>
<name>A0A6J4V799_9BACT</name>
<accession>A0A6J4V799</accession>
<evidence type="ECO:0000313" key="2">
    <source>
        <dbReference type="EMBL" id="CAA9566420.1"/>
    </source>
</evidence>
<evidence type="ECO:0000256" key="1">
    <source>
        <dbReference type="SAM" id="MobiDB-lite"/>
    </source>
</evidence>
<reference evidence="2" key="1">
    <citation type="submission" date="2020-02" db="EMBL/GenBank/DDBJ databases">
        <authorList>
            <person name="Meier V. D."/>
        </authorList>
    </citation>
    <scope>NUCLEOTIDE SEQUENCE</scope>
    <source>
        <strain evidence="2">AVDCRST_MAG49</strain>
    </source>
</reference>
<gene>
    <name evidence="2" type="ORF">AVDCRST_MAG49-3098</name>
</gene>
<organism evidence="2">
    <name type="scientific">uncultured Thermomicrobiales bacterium</name>
    <dbReference type="NCBI Taxonomy" id="1645740"/>
    <lineage>
        <taxon>Bacteria</taxon>
        <taxon>Pseudomonadati</taxon>
        <taxon>Thermomicrobiota</taxon>
        <taxon>Thermomicrobia</taxon>
        <taxon>Thermomicrobiales</taxon>
        <taxon>environmental samples</taxon>
    </lineage>
</organism>
<sequence length="48" mass="4959">MWSARDRGDPGIGSVAPAASPSKIPPVLFGRAVRVPAVGMIGAARCRR</sequence>
<dbReference type="AlphaFoldDB" id="A0A6J4V799"/>
<proteinExistence type="predicted"/>
<feature type="region of interest" description="Disordered" evidence="1">
    <location>
        <begin position="1"/>
        <end position="23"/>
    </location>
</feature>
<dbReference type="EMBL" id="CADCWG010000210">
    <property type="protein sequence ID" value="CAA9566420.1"/>
    <property type="molecule type" value="Genomic_DNA"/>
</dbReference>